<feature type="domain" description="Methyltransferase small" evidence="3">
    <location>
        <begin position="42"/>
        <end position="134"/>
    </location>
</feature>
<sequence>MGFVLRTEPFADADLSVDEFLGGRVRLLQPLSGYRAGVDPVLLAATIPAKAGNRVLELGCGAAPGLCCLGSRVPGLELHGLEVQAGYADLAVRNLVENGMQHRVWQSDLRKIPQELRQISFDHVFANPPYFQAEMRKAAQDGGREVALAGETSLSDWVALAARRSKPGGSVTFIQRAERLPELLAAFQDGLGSIELWPLVPRQGRAPRLVLLRGRKGGKTPFRFHPSQVLHAGARHEQDAENYVALIRSVLRDGAALPFPD</sequence>
<organism evidence="4 5">
    <name type="scientific">Thalassococcus lentus</name>
    <dbReference type="NCBI Taxonomy" id="1210524"/>
    <lineage>
        <taxon>Bacteria</taxon>
        <taxon>Pseudomonadati</taxon>
        <taxon>Pseudomonadota</taxon>
        <taxon>Alphaproteobacteria</taxon>
        <taxon>Rhodobacterales</taxon>
        <taxon>Roseobacteraceae</taxon>
        <taxon>Thalassococcus</taxon>
    </lineage>
</organism>
<evidence type="ECO:0000259" key="3">
    <source>
        <dbReference type="Pfam" id="PF05175"/>
    </source>
</evidence>
<keyword evidence="5" id="KW-1185">Reference proteome</keyword>
<dbReference type="PROSITE" id="PS00092">
    <property type="entry name" value="N6_MTASE"/>
    <property type="match status" value="1"/>
</dbReference>
<dbReference type="InterPro" id="IPR002052">
    <property type="entry name" value="DNA_methylase_N6_adenine_CS"/>
</dbReference>
<evidence type="ECO:0000256" key="2">
    <source>
        <dbReference type="ARBA" id="ARBA00022691"/>
    </source>
</evidence>
<name>A0ABT4XST4_9RHOB</name>
<dbReference type="SUPFAM" id="SSF53335">
    <property type="entry name" value="S-adenosyl-L-methionine-dependent methyltransferases"/>
    <property type="match status" value="1"/>
</dbReference>
<comment type="caution">
    <text evidence="4">The sequence shown here is derived from an EMBL/GenBank/DDBJ whole genome shotgun (WGS) entry which is preliminary data.</text>
</comment>
<dbReference type="Gene3D" id="3.40.50.150">
    <property type="entry name" value="Vaccinia Virus protein VP39"/>
    <property type="match status" value="1"/>
</dbReference>
<dbReference type="GO" id="GO:0008168">
    <property type="term" value="F:methyltransferase activity"/>
    <property type="evidence" value="ECO:0007669"/>
    <property type="project" value="UniProtKB-KW"/>
</dbReference>
<keyword evidence="1 4" id="KW-0808">Transferase</keyword>
<dbReference type="InterPro" id="IPR050210">
    <property type="entry name" value="tRNA_Adenine-N(6)_MTase"/>
</dbReference>
<dbReference type="GO" id="GO:0032259">
    <property type="term" value="P:methylation"/>
    <property type="evidence" value="ECO:0007669"/>
    <property type="project" value="UniProtKB-KW"/>
</dbReference>
<dbReference type="InterPro" id="IPR029063">
    <property type="entry name" value="SAM-dependent_MTases_sf"/>
</dbReference>
<dbReference type="CDD" id="cd02440">
    <property type="entry name" value="AdoMet_MTases"/>
    <property type="match status" value="1"/>
</dbReference>
<dbReference type="PANTHER" id="PTHR47739">
    <property type="entry name" value="TRNA1(VAL) (ADENINE(37)-N6)-METHYLTRANSFERASE"/>
    <property type="match status" value="1"/>
</dbReference>
<dbReference type="EMBL" id="JAQIOY010000003">
    <property type="protein sequence ID" value="MDA7424990.1"/>
    <property type="molecule type" value="Genomic_DNA"/>
</dbReference>
<keyword evidence="1 4" id="KW-0489">Methyltransferase</keyword>
<dbReference type="InterPro" id="IPR007848">
    <property type="entry name" value="Small_mtfrase_dom"/>
</dbReference>
<reference evidence="4 5" key="1">
    <citation type="submission" date="2023-01" db="EMBL/GenBank/DDBJ databases">
        <title>Thalassococcus onchidii sp. nov., isolated from a marine invertebrate from the South China Sea.</title>
        <authorList>
            <person name="Xu S."/>
            <person name="Liu Z."/>
            <person name="Xu Y."/>
        </authorList>
    </citation>
    <scope>NUCLEOTIDE SEQUENCE [LARGE SCALE GENOMIC DNA]</scope>
    <source>
        <strain evidence="4 5">KCTC 32084</strain>
    </source>
</reference>
<evidence type="ECO:0000313" key="5">
    <source>
        <dbReference type="Proteomes" id="UP001210720"/>
    </source>
</evidence>
<gene>
    <name evidence="4" type="ORF">PFY00_09650</name>
</gene>
<dbReference type="RefSeq" id="WP_271432348.1">
    <property type="nucleotide sequence ID" value="NZ_JAQIOY010000003.1"/>
</dbReference>
<evidence type="ECO:0000313" key="4">
    <source>
        <dbReference type="EMBL" id="MDA7424990.1"/>
    </source>
</evidence>
<keyword evidence="2" id="KW-0949">S-adenosyl-L-methionine</keyword>
<accession>A0ABT4XST4</accession>
<proteinExistence type="predicted"/>
<dbReference type="Pfam" id="PF05175">
    <property type="entry name" value="MTS"/>
    <property type="match status" value="1"/>
</dbReference>
<dbReference type="Proteomes" id="UP001210720">
    <property type="component" value="Unassembled WGS sequence"/>
</dbReference>
<dbReference type="PANTHER" id="PTHR47739:SF1">
    <property type="entry name" value="TRNA1(VAL) (ADENINE(37)-N6)-METHYLTRANSFERASE"/>
    <property type="match status" value="1"/>
</dbReference>
<evidence type="ECO:0000256" key="1">
    <source>
        <dbReference type="ARBA" id="ARBA00022603"/>
    </source>
</evidence>
<protein>
    <submittedName>
        <fullName evidence="4">Methyltransferase</fullName>
    </submittedName>
</protein>